<gene>
    <name evidence="1" type="ORF">GNI_059460</name>
</gene>
<dbReference type="AlphaFoldDB" id="A0A023B8N1"/>
<reference evidence="1" key="1">
    <citation type="submission" date="2013-12" db="EMBL/GenBank/DDBJ databases">
        <authorList>
            <person name="Omoto C.K."/>
            <person name="Sibley D."/>
            <person name="Venepally P."/>
            <person name="Hadjithomas M."/>
            <person name="Karamycheva S."/>
            <person name="Brunk B."/>
            <person name="Roos D."/>
            <person name="Caler E."/>
            <person name="Lorenzi H."/>
        </authorList>
    </citation>
    <scope>NUCLEOTIDE SEQUENCE</scope>
</reference>
<proteinExistence type="predicted"/>
<keyword evidence="2" id="KW-1185">Reference proteome</keyword>
<protein>
    <recommendedName>
        <fullName evidence="3">Reverse transcriptase/retrotransposon-derived protein RNase H-like domain-containing protein</fullName>
    </recommendedName>
</protein>
<name>A0A023B8N1_GRENI</name>
<dbReference type="EMBL" id="AFNH02000452">
    <property type="protein sequence ID" value="EZG69142.1"/>
    <property type="molecule type" value="Genomic_DNA"/>
</dbReference>
<dbReference type="Proteomes" id="UP000019763">
    <property type="component" value="Unassembled WGS sequence"/>
</dbReference>
<evidence type="ECO:0008006" key="3">
    <source>
        <dbReference type="Google" id="ProtNLM"/>
    </source>
</evidence>
<dbReference type="OrthoDB" id="6765319at2759"/>
<dbReference type="VEuPathDB" id="CryptoDB:GNI_059460"/>
<dbReference type="GeneID" id="22912174"/>
<sequence>MRQVIEDLVNADYLVAADPDAELVLNTDANQYAVGVLLGQVNDHPRST</sequence>
<evidence type="ECO:0000313" key="1">
    <source>
        <dbReference type="EMBL" id="EZG69142.1"/>
    </source>
</evidence>
<organism evidence="1 2">
    <name type="scientific">Gregarina niphandrodes</name>
    <name type="common">Septate eugregarine</name>
    <dbReference type="NCBI Taxonomy" id="110365"/>
    <lineage>
        <taxon>Eukaryota</taxon>
        <taxon>Sar</taxon>
        <taxon>Alveolata</taxon>
        <taxon>Apicomplexa</taxon>
        <taxon>Conoidasida</taxon>
        <taxon>Gregarinasina</taxon>
        <taxon>Eugregarinorida</taxon>
        <taxon>Gregarinidae</taxon>
        <taxon>Gregarina</taxon>
    </lineage>
</organism>
<evidence type="ECO:0000313" key="2">
    <source>
        <dbReference type="Proteomes" id="UP000019763"/>
    </source>
</evidence>
<comment type="caution">
    <text evidence="1">The sequence shown here is derived from an EMBL/GenBank/DDBJ whole genome shotgun (WGS) entry which is preliminary data.</text>
</comment>
<accession>A0A023B8N1</accession>
<dbReference type="RefSeq" id="XP_011134473.1">
    <property type="nucleotide sequence ID" value="XM_011136171.1"/>
</dbReference>